<comment type="caution">
    <text evidence="2">The sequence shown here is derived from an EMBL/GenBank/DDBJ whole genome shotgun (WGS) entry which is preliminary data.</text>
</comment>
<accession>A0AAV4SC69</accession>
<dbReference type="EMBL" id="BPLR01009425">
    <property type="protein sequence ID" value="GIY31770.1"/>
    <property type="molecule type" value="Genomic_DNA"/>
</dbReference>
<reference evidence="2 3" key="1">
    <citation type="submission" date="2021-06" db="EMBL/GenBank/DDBJ databases">
        <title>Caerostris extrusa draft genome.</title>
        <authorList>
            <person name="Kono N."/>
            <person name="Arakawa K."/>
        </authorList>
    </citation>
    <scope>NUCLEOTIDE SEQUENCE [LARGE SCALE GENOMIC DNA]</scope>
</reference>
<dbReference type="Proteomes" id="UP001054945">
    <property type="component" value="Unassembled WGS sequence"/>
</dbReference>
<evidence type="ECO:0000256" key="1">
    <source>
        <dbReference type="SAM" id="MobiDB-lite"/>
    </source>
</evidence>
<proteinExistence type="predicted"/>
<dbReference type="AlphaFoldDB" id="A0AAV4SC69"/>
<sequence length="91" mass="10530">MTVEKTKPNPSSLHHKQRKRLETPFLHLAGNSRLSHQMWPLPITTCFSRCLKYFPSITLIITKMSKMASPQKMYDFSGRASTIREMGKMCD</sequence>
<gene>
    <name evidence="2" type="ORF">CEXT_342941</name>
</gene>
<feature type="region of interest" description="Disordered" evidence="1">
    <location>
        <begin position="1"/>
        <end position="20"/>
    </location>
</feature>
<protein>
    <submittedName>
        <fullName evidence="2">Uncharacterized protein</fullName>
    </submittedName>
</protein>
<organism evidence="2 3">
    <name type="scientific">Caerostris extrusa</name>
    <name type="common">Bark spider</name>
    <name type="synonym">Caerostris bankana</name>
    <dbReference type="NCBI Taxonomy" id="172846"/>
    <lineage>
        <taxon>Eukaryota</taxon>
        <taxon>Metazoa</taxon>
        <taxon>Ecdysozoa</taxon>
        <taxon>Arthropoda</taxon>
        <taxon>Chelicerata</taxon>
        <taxon>Arachnida</taxon>
        <taxon>Araneae</taxon>
        <taxon>Araneomorphae</taxon>
        <taxon>Entelegynae</taxon>
        <taxon>Araneoidea</taxon>
        <taxon>Araneidae</taxon>
        <taxon>Caerostris</taxon>
    </lineage>
</organism>
<evidence type="ECO:0000313" key="3">
    <source>
        <dbReference type="Proteomes" id="UP001054945"/>
    </source>
</evidence>
<name>A0AAV4SC69_CAEEX</name>
<keyword evidence="3" id="KW-1185">Reference proteome</keyword>
<evidence type="ECO:0000313" key="2">
    <source>
        <dbReference type="EMBL" id="GIY31770.1"/>
    </source>
</evidence>